<name>A0A411Z4K8_9RHOB</name>
<dbReference type="Proteomes" id="UP000284547">
    <property type="component" value="Unassembled WGS sequence"/>
</dbReference>
<proteinExistence type="predicted"/>
<reference evidence="2 3" key="1">
    <citation type="submission" date="2018-08" db="EMBL/GenBank/DDBJ databases">
        <title>Flavobacterium tibetense sp. nov., isolated from a wetland YonghuCo on Tibetan Plateau.</title>
        <authorList>
            <person name="Phurbu D."/>
            <person name="Lu H."/>
            <person name="Xing P."/>
        </authorList>
    </citation>
    <scope>NUCLEOTIDE SEQUENCE [LARGE SCALE GENOMIC DNA]</scope>
    <source>
        <strain evidence="2 3">DJC</strain>
    </source>
</reference>
<dbReference type="AlphaFoldDB" id="A0A411Z4K8"/>
<evidence type="ECO:0000256" key="1">
    <source>
        <dbReference type="SAM" id="MobiDB-lite"/>
    </source>
</evidence>
<organism evidence="2 3">
    <name type="scientific">Pseudotabrizicola alkalilacus</name>
    <dbReference type="NCBI Taxonomy" id="2305252"/>
    <lineage>
        <taxon>Bacteria</taxon>
        <taxon>Pseudomonadati</taxon>
        <taxon>Pseudomonadota</taxon>
        <taxon>Alphaproteobacteria</taxon>
        <taxon>Rhodobacterales</taxon>
        <taxon>Paracoccaceae</taxon>
        <taxon>Pseudotabrizicola</taxon>
    </lineage>
</organism>
<protein>
    <submittedName>
        <fullName evidence="2">Uncharacterized protein</fullName>
    </submittedName>
</protein>
<evidence type="ECO:0000313" key="3">
    <source>
        <dbReference type="Proteomes" id="UP000284547"/>
    </source>
</evidence>
<sequence>MTDPDDPFKPLSAKIQPKRLIAKMAGTGKPLSEKQMAAAARRHGHNAKKVNTKYPKGKKRDG</sequence>
<comment type="caution">
    <text evidence="2">The sequence shown here is derived from an EMBL/GenBank/DDBJ whole genome shotgun (WGS) entry which is preliminary data.</text>
</comment>
<dbReference type="EMBL" id="QWEY01000003">
    <property type="protein sequence ID" value="RGP37942.1"/>
    <property type="molecule type" value="Genomic_DNA"/>
</dbReference>
<feature type="region of interest" description="Disordered" evidence="1">
    <location>
        <begin position="40"/>
        <end position="62"/>
    </location>
</feature>
<keyword evidence="3" id="KW-1185">Reference proteome</keyword>
<dbReference type="RefSeq" id="WP_118151079.1">
    <property type="nucleotide sequence ID" value="NZ_QWEY01000003.1"/>
</dbReference>
<gene>
    <name evidence="2" type="ORF">D1012_08650</name>
</gene>
<evidence type="ECO:0000313" key="2">
    <source>
        <dbReference type="EMBL" id="RGP37942.1"/>
    </source>
</evidence>
<accession>A0A411Z4K8</accession>